<keyword evidence="6 14" id="KW-0812">Transmembrane</keyword>
<dbReference type="STRING" id="933852.A0A0C3AR62"/>
<keyword evidence="4" id="KW-0813">Transport</keyword>
<dbReference type="OrthoDB" id="15108at2759"/>
<evidence type="ECO:0000256" key="8">
    <source>
        <dbReference type="ARBA" id="ARBA00022982"/>
    </source>
</evidence>
<evidence type="ECO:0000256" key="7">
    <source>
        <dbReference type="ARBA" id="ARBA00022792"/>
    </source>
</evidence>
<evidence type="ECO:0000256" key="13">
    <source>
        <dbReference type="ARBA" id="ARBA00030987"/>
    </source>
</evidence>
<evidence type="ECO:0000256" key="11">
    <source>
        <dbReference type="ARBA" id="ARBA00023136"/>
    </source>
</evidence>
<keyword evidence="11 14" id="KW-0472">Membrane</keyword>
<sequence>MAGGHHNLRHDPAIERWYQMREDIYKNFRFTPYATRRVLIWGLAVPALTLYLLHDQAFKWDLRGKKHGETLKRVQN</sequence>
<keyword evidence="7" id="KW-0999">Mitochondrion inner membrane</keyword>
<evidence type="ECO:0000256" key="5">
    <source>
        <dbReference type="ARBA" id="ARBA00022660"/>
    </source>
</evidence>
<reference evidence="15" key="3">
    <citation type="submission" date="2015-02" db="EMBL/GenBank/DDBJ databases">
        <title>Evolutionary Origins and Diversification of the Mycorrhizal Mutualists.</title>
        <authorList>
            <consortium name="DOE Joint Genome Institute"/>
            <consortium name="Mycorrhizal Genomics Consortium"/>
            <person name="Kohler A."/>
            <person name="Kuo A."/>
            <person name="Nagy L.G."/>
            <person name="Floudas D."/>
            <person name="Copeland A."/>
            <person name="Barry K.W."/>
            <person name="Cichocki N."/>
            <person name="Veneault-Fourrey C."/>
            <person name="LaButti K."/>
            <person name="Lindquist E.A."/>
            <person name="Lipzen A."/>
            <person name="Lundell T."/>
            <person name="Morin E."/>
            <person name="Murat C."/>
            <person name="Riley R."/>
            <person name="Ohm R."/>
            <person name="Sun H."/>
            <person name="Tunlid A."/>
            <person name="Henrissat B."/>
            <person name="Grigoriev I.V."/>
            <person name="Hibbett D.S."/>
            <person name="Martin F."/>
        </authorList>
    </citation>
    <scope>NUCLEOTIDE SEQUENCE</scope>
    <source>
        <strain evidence="15 17">MAFF 305830</strain>
    </source>
</reference>
<evidence type="ECO:0000256" key="1">
    <source>
        <dbReference type="ARBA" id="ARBA00004434"/>
    </source>
</evidence>
<evidence type="ECO:0000256" key="12">
    <source>
        <dbReference type="ARBA" id="ARBA00030212"/>
    </source>
</evidence>
<dbReference type="Pfam" id="PF07225">
    <property type="entry name" value="NDUF_B4"/>
    <property type="match status" value="1"/>
</dbReference>
<organism evidence="15 17">
    <name type="scientific">Serendipita vermifera MAFF 305830</name>
    <dbReference type="NCBI Taxonomy" id="933852"/>
    <lineage>
        <taxon>Eukaryota</taxon>
        <taxon>Fungi</taxon>
        <taxon>Dikarya</taxon>
        <taxon>Basidiomycota</taxon>
        <taxon>Agaricomycotina</taxon>
        <taxon>Agaricomycetes</taxon>
        <taxon>Sebacinales</taxon>
        <taxon>Serendipitaceae</taxon>
        <taxon>Serendipita</taxon>
    </lineage>
</organism>
<keyword evidence="5" id="KW-0679">Respiratory chain</keyword>
<reference evidence="17" key="2">
    <citation type="submission" date="2015-01" db="EMBL/GenBank/DDBJ databases">
        <title>Evolutionary Origins and Diversification of the Mycorrhizal Mutualists.</title>
        <authorList>
            <consortium name="DOE Joint Genome Institute"/>
            <consortium name="Mycorrhizal Genomics Consortium"/>
            <person name="Kohler A."/>
            <person name="Kuo A."/>
            <person name="Nagy L.G."/>
            <person name="Floudas D."/>
            <person name="Copeland A."/>
            <person name="Barry K.W."/>
            <person name="Cichocki N."/>
            <person name="Veneault-Fourrey C."/>
            <person name="LaButti K."/>
            <person name="Lindquist E.A."/>
            <person name="Lipzen A."/>
            <person name="Lundell T."/>
            <person name="Morin E."/>
            <person name="Murat C."/>
            <person name="Riley R."/>
            <person name="Ohm R."/>
            <person name="Sun H."/>
            <person name="Tunlid A."/>
            <person name="Henrissat B."/>
            <person name="Grigoriev I.V."/>
            <person name="Hibbett D.S."/>
            <person name="Martin F."/>
        </authorList>
    </citation>
    <scope>NUCLEOTIDE SEQUENCE [LARGE SCALE GENOMIC DNA]</scope>
    <source>
        <strain evidence="17">MAFF 305830</strain>
    </source>
</reference>
<evidence type="ECO:0000313" key="15">
    <source>
        <dbReference type="EMBL" id="KIM21756.1"/>
    </source>
</evidence>
<proteinExistence type="inferred from homology"/>
<evidence type="ECO:0000256" key="9">
    <source>
        <dbReference type="ARBA" id="ARBA00022989"/>
    </source>
</evidence>
<dbReference type="PANTHER" id="PTHR39476">
    <property type="entry name" value="NADH:UBIQUINONE OXIDOREDUCTASE 6.6KD SUBUNIT"/>
    <property type="match status" value="1"/>
</dbReference>
<dbReference type="AlphaFoldDB" id="A0A0C3AR62"/>
<dbReference type="PANTHER" id="PTHR39476:SF1">
    <property type="entry name" value="NADH DEHYDROGENASE [UBIQUINONE] 1 BETA SUBCOMPLEX SUBUNIT 4"/>
    <property type="match status" value="1"/>
</dbReference>
<name>A0A0C3AR62_SERVB</name>
<evidence type="ECO:0000256" key="10">
    <source>
        <dbReference type="ARBA" id="ARBA00023128"/>
    </source>
</evidence>
<evidence type="ECO:0000256" key="2">
    <source>
        <dbReference type="ARBA" id="ARBA00007260"/>
    </source>
</evidence>
<comment type="subcellular location">
    <subcellularLocation>
        <location evidence="1">Mitochondrion inner membrane</location>
        <topology evidence="1">Single-pass membrane protein</topology>
    </subcellularLocation>
</comment>
<keyword evidence="9 14" id="KW-1133">Transmembrane helix</keyword>
<feature type="transmembrane region" description="Helical" evidence="14">
    <location>
        <begin position="38"/>
        <end position="54"/>
    </location>
</feature>
<reference evidence="15 17" key="1">
    <citation type="submission" date="2014-04" db="EMBL/GenBank/DDBJ databases">
        <authorList>
            <consortium name="DOE Joint Genome Institute"/>
            <person name="Kuo A."/>
            <person name="Zuccaro A."/>
            <person name="Kohler A."/>
            <person name="Nagy L.G."/>
            <person name="Floudas D."/>
            <person name="Copeland A."/>
            <person name="Barry K.W."/>
            <person name="Cichocki N."/>
            <person name="Veneault-Fourrey C."/>
            <person name="LaButti K."/>
            <person name="Lindquist E.A."/>
            <person name="Lipzen A."/>
            <person name="Lundell T."/>
            <person name="Morin E."/>
            <person name="Murat C."/>
            <person name="Sun H."/>
            <person name="Tunlid A."/>
            <person name="Henrissat B."/>
            <person name="Grigoriev I.V."/>
            <person name="Hibbett D.S."/>
            <person name="Martin F."/>
            <person name="Nordberg H.P."/>
            <person name="Cantor M.N."/>
            <person name="Hua S.X."/>
        </authorList>
    </citation>
    <scope>NUCLEOTIDE SEQUENCE [LARGE SCALE GENOMIC DNA]</scope>
    <source>
        <strain evidence="15 17">MAFF 305830</strain>
    </source>
</reference>
<accession>A0A0C3AR62</accession>
<evidence type="ECO:0000256" key="4">
    <source>
        <dbReference type="ARBA" id="ARBA00022448"/>
    </source>
</evidence>
<dbReference type="EMBL" id="KN824329">
    <property type="protein sequence ID" value="KIM23945.1"/>
    <property type="molecule type" value="Genomic_DNA"/>
</dbReference>
<dbReference type="GO" id="GO:0005743">
    <property type="term" value="C:mitochondrial inner membrane"/>
    <property type="evidence" value="ECO:0007669"/>
    <property type="project" value="UniProtKB-SubCell"/>
</dbReference>
<dbReference type="Proteomes" id="UP000054097">
    <property type="component" value="Unassembled WGS sequence"/>
</dbReference>
<dbReference type="InterPro" id="IPR009866">
    <property type="entry name" value="NADH_UbQ_OxRdtase_NDUFB4_su"/>
</dbReference>
<keyword evidence="17" id="KW-1185">Reference proteome</keyword>
<dbReference type="EMBL" id="KN824373">
    <property type="protein sequence ID" value="KIM21756.1"/>
    <property type="molecule type" value="Genomic_DNA"/>
</dbReference>
<evidence type="ECO:0000313" key="16">
    <source>
        <dbReference type="EMBL" id="KIM23945.1"/>
    </source>
</evidence>
<dbReference type="HOGENOM" id="CLU_183941_0_1_1"/>
<evidence type="ECO:0000256" key="14">
    <source>
        <dbReference type="SAM" id="Phobius"/>
    </source>
</evidence>
<gene>
    <name evidence="16" type="ORF">M408DRAFT_332012</name>
    <name evidence="15" type="ORF">M408DRAFT_333302</name>
</gene>
<protein>
    <recommendedName>
        <fullName evidence="3">NADH dehydrogenase [ubiquinone] 1 beta subcomplex subunit 4</fullName>
    </recommendedName>
    <alternativeName>
        <fullName evidence="12">Complex I-B15</fullName>
    </alternativeName>
    <alternativeName>
        <fullName evidence="13">NADH-ubiquinone oxidoreductase B15 subunit</fullName>
    </alternativeName>
</protein>
<keyword evidence="8" id="KW-0249">Electron transport</keyword>
<keyword evidence="10" id="KW-0496">Mitochondrion</keyword>
<comment type="similarity">
    <text evidence="2">Belongs to the complex I NDUFB4 subunit family.</text>
</comment>
<evidence type="ECO:0000313" key="17">
    <source>
        <dbReference type="Proteomes" id="UP000054097"/>
    </source>
</evidence>
<evidence type="ECO:0000256" key="3">
    <source>
        <dbReference type="ARBA" id="ARBA00018681"/>
    </source>
</evidence>
<evidence type="ECO:0000256" key="6">
    <source>
        <dbReference type="ARBA" id="ARBA00022692"/>
    </source>
</evidence>